<evidence type="ECO:0000256" key="3">
    <source>
        <dbReference type="ARBA" id="ARBA00023013"/>
    </source>
</evidence>
<dbReference type="GO" id="GO:0005654">
    <property type="term" value="C:nucleoplasm"/>
    <property type="evidence" value="ECO:0007669"/>
    <property type="project" value="UniProtKB-SubCell"/>
</dbReference>
<dbReference type="Proteomes" id="UP001634393">
    <property type="component" value="Unassembled WGS sequence"/>
</dbReference>
<protein>
    <recommendedName>
        <fullName evidence="6">Cyclin-dependent kinase inhibitor domain-containing protein</fullName>
    </recommendedName>
</protein>
<gene>
    <name evidence="7" type="ORF">ACJIZ3_011940</name>
</gene>
<feature type="region of interest" description="Disordered" evidence="5">
    <location>
        <begin position="293"/>
        <end position="332"/>
    </location>
</feature>
<evidence type="ECO:0000256" key="2">
    <source>
        <dbReference type="ARBA" id="ARBA00010274"/>
    </source>
</evidence>
<evidence type="ECO:0000259" key="6">
    <source>
        <dbReference type="Pfam" id="PF02234"/>
    </source>
</evidence>
<proteinExistence type="inferred from homology"/>
<feature type="domain" description="Cyclin-dependent kinase inhibitor" evidence="6">
    <location>
        <begin position="170"/>
        <end position="213"/>
    </location>
</feature>
<dbReference type="Gene3D" id="4.10.365.10">
    <property type="entry name" value="p27"/>
    <property type="match status" value="2"/>
</dbReference>
<evidence type="ECO:0000313" key="7">
    <source>
        <dbReference type="EMBL" id="KAL3850058.1"/>
    </source>
</evidence>
<keyword evidence="4" id="KW-0131">Cell cycle</keyword>
<reference evidence="7 8" key="1">
    <citation type="submission" date="2024-12" db="EMBL/GenBank/DDBJ databases">
        <title>The unique morphological basis and parallel evolutionary history of personate flowers in Penstemon.</title>
        <authorList>
            <person name="Depatie T.H."/>
            <person name="Wessinger C.A."/>
        </authorList>
    </citation>
    <scope>NUCLEOTIDE SEQUENCE [LARGE SCALE GENOMIC DNA]</scope>
    <source>
        <strain evidence="7">WTNN_2</strain>
        <tissue evidence="7">Leaf</tissue>
    </source>
</reference>
<evidence type="ECO:0000256" key="1">
    <source>
        <dbReference type="ARBA" id="ARBA00004642"/>
    </source>
</evidence>
<keyword evidence="3" id="KW-0649">Protein kinase inhibitor</keyword>
<dbReference type="GO" id="GO:0004860">
    <property type="term" value="F:protein kinase inhibitor activity"/>
    <property type="evidence" value="ECO:0007669"/>
    <property type="project" value="UniProtKB-KW"/>
</dbReference>
<dbReference type="PANTHER" id="PTHR46776">
    <property type="entry name" value="CYCLIN-DEPENDENT KINASE INHIBITOR 4-RELATED"/>
    <property type="match status" value="1"/>
</dbReference>
<accession>A0ABD3UNF3</accession>
<dbReference type="EMBL" id="JBJXBP010000001">
    <property type="protein sequence ID" value="KAL3850058.1"/>
    <property type="molecule type" value="Genomic_DNA"/>
</dbReference>
<comment type="subcellular location">
    <subcellularLocation>
        <location evidence="1">Nucleus</location>
        <location evidence="1">Nucleoplasm</location>
    </subcellularLocation>
</comment>
<feature type="compositionally biased region" description="Basic and acidic residues" evidence="5">
    <location>
        <begin position="82"/>
        <end position="95"/>
    </location>
</feature>
<dbReference type="Pfam" id="PF02234">
    <property type="entry name" value="CDI"/>
    <property type="match status" value="2"/>
</dbReference>
<evidence type="ECO:0000313" key="8">
    <source>
        <dbReference type="Proteomes" id="UP001634393"/>
    </source>
</evidence>
<comment type="similarity">
    <text evidence="2">Belongs to the CDI family. ICK/KRP subfamily.</text>
</comment>
<sequence>MGKYMRKAKTTGDVLLMDASLGVRTRAKTLALQRLHSSAAVTPPSKIDDSCYLELRSRRLEKSPLIRENSRKTSSQKQGFVRGEKGNNLNEKEEVRLEEEDGCFEIGDTEIEASCGENNLDLEARARSTRESTPCSFIRAADTITTPGSSTKQRSPTFANQRAQNALLRNIPTALEMEEFFAHAEQSQQRLFMDKYNFDVVNDLPLPGRYEWNNTRAKNCKLTILKVESSPKNQKKTMGKYMRKAKTTGEMAVMEGVRTRAKTLALQRRRLQSSTTAPLPSKSDSCYLQLRSRRLEKPMPRHQSSRKSRHSCGGCTGKQDPEGDCPGSGLISGSVEASKELEIEGSSFGENNLDFEARGRSTRESTPCSLIRSADIISTPGSSTKRTCTNAANQRTQTQNAPLINVPTARELEDFFAHEELPQQPLFTEKYNFDFRNDVPLPGRYDWVRV</sequence>
<dbReference type="InterPro" id="IPR003175">
    <property type="entry name" value="CDI_dom"/>
</dbReference>
<evidence type="ECO:0000256" key="5">
    <source>
        <dbReference type="SAM" id="MobiDB-lite"/>
    </source>
</evidence>
<keyword evidence="8" id="KW-1185">Reference proteome</keyword>
<dbReference type="InterPro" id="IPR044275">
    <property type="entry name" value="KRP"/>
</dbReference>
<evidence type="ECO:0000256" key="4">
    <source>
        <dbReference type="ARBA" id="ARBA00023306"/>
    </source>
</evidence>
<comment type="caution">
    <text evidence="7">The sequence shown here is derived from an EMBL/GenBank/DDBJ whole genome shotgun (WGS) entry which is preliminary data.</text>
</comment>
<dbReference type="InterPro" id="IPR044898">
    <property type="entry name" value="CDI_dom_sf"/>
</dbReference>
<feature type="domain" description="Cyclin-dependent kinase inhibitor" evidence="6">
    <location>
        <begin position="407"/>
        <end position="450"/>
    </location>
</feature>
<name>A0ABD3UNF3_9LAMI</name>
<organism evidence="7 8">
    <name type="scientific">Penstemon smallii</name>
    <dbReference type="NCBI Taxonomy" id="265156"/>
    <lineage>
        <taxon>Eukaryota</taxon>
        <taxon>Viridiplantae</taxon>
        <taxon>Streptophyta</taxon>
        <taxon>Embryophyta</taxon>
        <taxon>Tracheophyta</taxon>
        <taxon>Spermatophyta</taxon>
        <taxon>Magnoliopsida</taxon>
        <taxon>eudicotyledons</taxon>
        <taxon>Gunneridae</taxon>
        <taxon>Pentapetalae</taxon>
        <taxon>asterids</taxon>
        <taxon>lamiids</taxon>
        <taxon>Lamiales</taxon>
        <taxon>Plantaginaceae</taxon>
        <taxon>Cheloneae</taxon>
        <taxon>Penstemon</taxon>
    </lineage>
</organism>
<dbReference type="AlphaFoldDB" id="A0ABD3UNF3"/>
<feature type="region of interest" description="Disordered" evidence="5">
    <location>
        <begin position="64"/>
        <end position="99"/>
    </location>
</feature>